<dbReference type="GO" id="GO:0008270">
    <property type="term" value="F:zinc ion binding"/>
    <property type="evidence" value="ECO:0007669"/>
    <property type="project" value="UniProtKB-KW"/>
</dbReference>
<evidence type="ECO:0000313" key="5">
    <source>
        <dbReference type="Proteomes" id="UP000268162"/>
    </source>
</evidence>
<feature type="compositionally biased region" description="Pro residues" evidence="2">
    <location>
        <begin position="147"/>
        <end position="156"/>
    </location>
</feature>
<dbReference type="GO" id="GO:0071788">
    <property type="term" value="P:endoplasmic reticulum tubular network maintenance"/>
    <property type="evidence" value="ECO:0007669"/>
    <property type="project" value="UniProtKB-UniRule"/>
</dbReference>
<dbReference type="AlphaFoldDB" id="A0A4P9ZZF3"/>
<organism evidence="4 5">
    <name type="scientific">Dimargaris cristalligena</name>
    <dbReference type="NCBI Taxonomy" id="215637"/>
    <lineage>
        <taxon>Eukaryota</taxon>
        <taxon>Fungi</taxon>
        <taxon>Fungi incertae sedis</taxon>
        <taxon>Zoopagomycota</taxon>
        <taxon>Kickxellomycotina</taxon>
        <taxon>Dimargaritomycetes</taxon>
        <taxon>Dimargaritales</taxon>
        <taxon>Dimargaritaceae</taxon>
        <taxon>Dimargaris</taxon>
    </lineage>
</organism>
<feature type="transmembrane region" description="Helical" evidence="1">
    <location>
        <begin position="77"/>
        <end position="95"/>
    </location>
</feature>
<keyword evidence="1" id="KW-0256">Endoplasmic reticulum</keyword>
<sequence>MGAVLSLFRGSGDTDYEQVLADLDEKIHRAQTNLAEIKLREKKWVVVFLIYSMFGYAVYAMVFYAYLNQPHEPLQTWLYQFAPIPLGPLVIFYSRRLIQLWYRRRQASQEAYIVSLKEKQRTKVEELKKKTAYYSTRNLLERYDLPPTSPRNPSSPPASGLGPQAGGPMNRPVNSVSFPPRGPPGSFAGPHLPPNSASPMSRPWYDKLVDKIVGDEGPETKYALICRNCFAHNGLALPEEIQSIQYVCPKCGFFNGKKGAL</sequence>
<dbReference type="Pfam" id="PF10058">
    <property type="entry name" value="Zn_ribbon_10"/>
    <property type="match status" value="1"/>
</dbReference>
<keyword evidence="1" id="KW-0863">Zinc-finger</keyword>
<keyword evidence="1" id="KW-1133">Transmembrane helix</keyword>
<accession>A0A4P9ZZF3</accession>
<dbReference type="STRING" id="215637.A0A4P9ZZF3"/>
<dbReference type="PANTHER" id="PTHR22166">
    <property type="entry name" value="ENDOPLASMIC RETICULUM JUNCTION FORMATION PROTEIN LUNAPARK"/>
    <property type="match status" value="1"/>
</dbReference>
<evidence type="ECO:0000256" key="2">
    <source>
        <dbReference type="SAM" id="MobiDB-lite"/>
    </source>
</evidence>
<dbReference type="Proteomes" id="UP000268162">
    <property type="component" value="Unassembled WGS sequence"/>
</dbReference>
<dbReference type="InterPro" id="IPR019273">
    <property type="entry name" value="Lunapark_Znf"/>
</dbReference>
<protein>
    <recommendedName>
        <fullName evidence="1">Endoplasmic reticulum junction formation protein lunapark</fullName>
    </recommendedName>
</protein>
<keyword evidence="1" id="KW-0812">Transmembrane</keyword>
<dbReference type="EMBL" id="ML002294">
    <property type="protein sequence ID" value="RKP39156.1"/>
    <property type="molecule type" value="Genomic_DNA"/>
</dbReference>
<keyword evidence="1" id="KW-0479">Metal-binding</keyword>
<dbReference type="PANTHER" id="PTHR22166:SF12">
    <property type="entry name" value="ENDOPLASMIC RETICULUM JUNCTION FORMATION PROTEIN LUNAPARK"/>
    <property type="match status" value="1"/>
</dbReference>
<comment type="similarity">
    <text evidence="1">Belongs to the lunapark family.</text>
</comment>
<keyword evidence="1" id="KW-0862">Zinc</keyword>
<dbReference type="GO" id="GO:0098826">
    <property type="term" value="C:endoplasmic reticulum tubular network membrane"/>
    <property type="evidence" value="ECO:0007669"/>
    <property type="project" value="UniProtKB-UniRule"/>
</dbReference>
<proteinExistence type="inferred from homology"/>
<comment type="subcellular location">
    <subcellularLocation>
        <location evidence="1">Endoplasmic reticulum membrane</location>
        <topology evidence="1">Multi-pass membrane protein</topology>
    </subcellularLocation>
</comment>
<dbReference type="GO" id="GO:1903373">
    <property type="term" value="P:positive regulation of endoplasmic reticulum tubular network organization"/>
    <property type="evidence" value="ECO:0007669"/>
    <property type="project" value="UniProtKB-UniRule"/>
</dbReference>
<feature type="transmembrane region" description="Helical" evidence="1">
    <location>
        <begin position="44"/>
        <end position="65"/>
    </location>
</feature>
<keyword evidence="1" id="KW-0472">Membrane</keyword>
<gene>
    <name evidence="4" type="ORF">BJ085DRAFT_13083</name>
</gene>
<dbReference type="InterPro" id="IPR040115">
    <property type="entry name" value="Lnp"/>
</dbReference>
<evidence type="ECO:0000313" key="4">
    <source>
        <dbReference type="EMBL" id="RKP39156.1"/>
    </source>
</evidence>
<evidence type="ECO:0000259" key="3">
    <source>
        <dbReference type="Pfam" id="PF10058"/>
    </source>
</evidence>
<comment type="function">
    <text evidence="1">Plays a role in determining ER morphology.</text>
</comment>
<feature type="non-terminal residue" evidence="4">
    <location>
        <position position="261"/>
    </location>
</feature>
<keyword evidence="5" id="KW-1185">Reference proteome</keyword>
<evidence type="ECO:0000256" key="1">
    <source>
        <dbReference type="RuleBase" id="RU367073"/>
    </source>
</evidence>
<name>A0A4P9ZZF3_9FUNG</name>
<reference evidence="5" key="1">
    <citation type="journal article" date="2018" name="Nat. Microbiol.">
        <title>Leveraging single-cell genomics to expand the fungal tree of life.</title>
        <authorList>
            <person name="Ahrendt S.R."/>
            <person name="Quandt C.A."/>
            <person name="Ciobanu D."/>
            <person name="Clum A."/>
            <person name="Salamov A."/>
            <person name="Andreopoulos B."/>
            <person name="Cheng J.F."/>
            <person name="Woyke T."/>
            <person name="Pelin A."/>
            <person name="Henrissat B."/>
            <person name="Reynolds N.K."/>
            <person name="Benny G.L."/>
            <person name="Smith M.E."/>
            <person name="James T.Y."/>
            <person name="Grigoriev I.V."/>
        </authorList>
    </citation>
    <scope>NUCLEOTIDE SEQUENCE [LARGE SCALE GENOMIC DNA]</scope>
    <source>
        <strain evidence="5">RSA 468</strain>
    </source>
</reference>
<feature type="domain" description="Lunapark zinc ribbon" evidence="3">
    <location>
        <begin position="204"/>
        <end position="255"/>
    </location>
</feature>
<comment type="domain">
    <text evidence="1">The C4-type zinc finger motif is necessary both for its ER three-way tubular junction localization and formation.</text>
</comment>
<feature type="region of interest" description="Disordered" evidence="2">
    <location>
        <begin position="142"/>
        <end position="198"/>
    </location>
</feature>